<dbReference type="Proteomes" id="UP001525021">
    <property type="component" value="Unassembled WGS sequence"/>
</dbReference>
<keyword evidence="3" id="KW-1185">Reference proteome</keyword>
<organism evidence="2 3">
    <name type="scientific">Lysinibacillus pinottii</name>
    <dbReference type="NCBI Taxonomy" id="2973932"/>
    <lineage>
        <taxon>Bacteria</taxon>
        <taxon>Bacillati</taxon>
        <taxon>Bacillota</taxon>
        <taxon>Bacilli</taxon>
        <taxon>Bacillales</taxon>
        <taxon>Bacillaceae</taxon>
        <taxon>Lysinibacillus</taxon>
    </lineage>
</organism>
<accession>A0ABT2DM33</accession>
<name>A0ABT2DM33_9BACI</name>
<feature type="non-terminal residue" evidence="2">
    <location>
        <position position="101"/>
    </location>
</feature>
<feature type="signal peptide" evidence="1">
    <location>
        <begin position="1"/>
        <end position="26"/>
    </location>
</feature>
<comment type="caution">
    <text evidence="2">The sequence shown here is derived from an EMBL/GenBank/DDBJ whole genome shotgun (WGS) entry which is preliminary data.</text>
</comment>
<evidence type="ECO:0000313" key="2">
    <source>
        <dbReference type="EMBL" id="MCS1395942.1"/>
    </source>
</evidence>
<keyword evidence="1" id="KW-0732">Signal</keyword>
<reference evidence="2 3" key="1">
    <citation type="submission" date="2022-08" db="EMBL/GenBank/DDBJ databases">
        <title>Lysinibacillus sequencing.</title>
        <authorList>
            <person name="Dunlap C."/>
        </authorList>
    </citation>
    <scope>NUCLEOTIDE SEQUENCE [LARGE SCALE GENOMIC DNA]</scope>
    <source>
        <strain evidence="2 3">PB211</strain>
    </source>
</reference>
<feature type="chain" id="PRO_5046153571" evidence="1">
    <location>
        <begin position="27"/>
        <end position="101"/>
    </location>
</feature>
<sequence>MKKKKRLAATTLGAVFALSTLGSAFAAEVPTQVSVSSEYVVGQATKPANFDEISKEKVQAIFDQVEAGTLTKEEGMKQLDAALGIKGDKKAVTKPANADEI</sequence>
<gene>
    <name evidence="2" type="ORF">NXZ79_07790</name>
</gene>
<evidence type="ECO:0000256" key="1">
    <source>
        <dbReference type="SAM" id="SignalP"/>
    </source>
</evidence>
<proteinExistence type="predicted"/>
<dbReference type="EMBL" id="JANTOO010000009">
    <property type="protein sequence ID" value="MCS1395942.1"/>
    <property type="molecule type" value="Genomic_DNA"/>
</dbReference>
<evidence type="ECO:0000313" key="3">
    <source>
        <dbReference type="Proteomes" id="UP001525021"/>
    </source>
</evidence>
<protein>
    <submittedName>
        <fullName evidence="2">Uncharacterized protein</fullName>
    </submittedName>
</protein>